<protein>
    <recommendedName>
        <fullName evidence="3">F-box domain-containing protein</fullName>
    </recommendedName>
</protein>
<comment type="caution">
    <text evidence="1">The sequence shown here is derived from an EMBL/GenBank/DDBJ whole genome shotgun (WGS) entry which is preliminary data.</text>
</comment>
<evidence type="ECO:0000313" key="2">
    <source>
        <dbReference type="Proteomes" id="UP001303115"/>
    </source>
</evidence>
<gene>
    <name evidence="1" type="ORF">C8A01DRAFT_13884</name>
</gene>
<dbReference type="EMBL" id="MU854340">
    <property type="protein sequence ID" value="KAK4042483.1"/>
    <property type="molecule type" value="Genomic_DNA"/>
</dbReference>
<dbReference type="Proteomes" id="UP001303115">
    <property type="component" value="Unassembled WGS sequence"/>
</dbReference>
<dbReference type="PANTHER" id="PTHR42085">
    <property type="entry name" value="F-BOX DOMAIN-CONTAINING PROTEIN"/>
    <property type="match status" value="1"/>
</dbReference>
<proteinExistence type="predicted"/>
<evidence type="ECO:0000313" key="1">
    <source>
        <dbReference type="EMBL" id="KAK4042483.1"/>
    </source>
</evidence>
<dbReference type="PANTHER" id="PTHR42085:SF2">
    <property type="entry name" value="F-BOX DOMAIN-CONTAINING PROTEIN"/>
    <property type="match status" value="1"/>
</dbReference>
<organism evidence="1 2">
    <name type="scientific">Parachaetomium inaequale</name>
    <dbReference type="NCBI Taxonomy" id="2588326"/>
    <lineage>
        <taxon>Eukaryota</taxon>
        <taxon>Fungi</taxon>
        <taxon>Dikarya</taxon>
        <taxon>Ascomycota</taxon>
        <taxon>Pezizomycotina</taxon>
        <taxon>Sordariomycetes</taxon>
        <taxon>Sordariomycetidae</taxon>
        <taxon>Sordariales</taxon>
        <taxon>Chaetomiaceae</taxon>
        <taxon>Parachaetomium</taxon>
    </lineage>
</organism>
<sequence>MEACDIPAVTAAAAADSIEPKTPGLLRLPPHVRSHIYRYLQPLVRWDGHPFTFDLHGRKAQDRPPEPPSDFRGLLLCCRTIYAEAVALLYSANRFVIYYTSPGSLEPLHALTPRSLASLAHLKVVLNQSSCHAPSKFDGFRYCCSVDSVDIDEYDHSSTTCCKNTYHAGTHRRPLTSCISDDDGDGGPTAQVVLSEWHAAATYLASHISTGQLELSLVCDINHQQNDSLDVGKRVVAPLQLLPRLKNCLVRLCATPDPQLRQLAQDTVLQARRTATPKSKPPLARTTFVTLPRELRLRILEHTDLITPRKEVTWSRTLPVYSVQEPPCREADFGHCLFPDHHGCQFFRCSERMYPSDGCFCRRLHAAFSSTCRCWAPPGHVLFSICRTLCRDAQLVFFSGNRFIVHDCNPGFSSLAPRCQPGQLDYCDIPTGNYPYHRFAVSRFLREVVPTHCLTYLRFLEIVFPPYPHHFWPRPGDPASQHWCATVDWLRDKINGPGLTVWLITEDEEGIFPTDRKTMTETQGQAIVRAYINIMGPLKQLAAGDGGLARFYVQLAYPWTWTQANEVRVREDGGREWYDSKKEELKDFGESYVMGARYTSLYADDKRTPEKSIWQHMYTSYN</sequence>
<keyword evidence="2" id="KW-1185">Reference proteome</keyword>
<dbReference type="AlphaFoldDB" id="A0AAN6PK55"/>
<accession>A0AAN6PK55</accession>
<name>A0AAN6PK55_9PEZI</name>
<reference evidence="2" key="1">
    <citation type="journal article" date="2023" name="Mol. Phylogenet. Evol.">
        <title>Genome-scale phylogeny and comparative genomics of the fungal order Sordariales.</title>
        <authorList>
            <person name="Hensen N."/>
            <person name="Bonometti L."/>
            <person name="Westerberg I."/>
            <person name="Brannstrom I.O."/>
            <person name="Guillou S."/>
            <person name="Cros-Aarteil S."/>
            <person name="Calhoun S."/>
            <person name="Haridas S."/>
            <person name="Kuo A."/>
            <person name="Mondo S."/>
            <person name="Pangilinan J."/>
            <person name="Riley R."/>
            <person name="LaButti K."/>
            <person name="Andreopoulos B."/>
            <person name="Lipzen A."/>
            <person name="Chen C."/>
            <person name="Yan M."/>
            <person name="Daum C."/>
            <person name="Ng V."/>
            <person name="Clum A."/>
            <person name="Steindorff A."/>
            <person name="Ohm R.A."/>
            <person name="Martin F."/>
            <person name="Silar P."/>
            <person name="Natvig D.O."/>
            <person name="Lalanne C."/>
            <person name="Gautier V."/>
            <person name="Ament-Velasquez S.L."/>
            <person name="Kruys A."/>
            <person name="Hutchinson M.I."/>
            <person name="Powell A.J."/>
            <person name="Barry K."/>
            <person name="Miller A.N."/>
            <person name="Grigoriev I.V."/>
            <person name="Debuchy R."/>
            <person name="Gladieux P."/>
            <person name="Hiltunen Thoren M."/>
            <person name="Johannesson H."/>
        </authorList>
    </citation>
    <scope>NUCLEOTIDE SEQUENCE [LARGE SCALE GENOMIC DNA]</scope>
    <source>
        <strain evidence="2">CBS 284.82</strain>
    </source>
</reference>
<dbReference type="InterPro" id="IPR038883">
    <property type="entry name" value="AN11006-like"/>
</dbReference>
<evidence type="ECO:0008006" key="3">
    <source>
        <dbReference type="Google" id="ProtNLM"/>
    </source>
</evidence>